<dbReference type="RefSeq" id="WP_142872274.1">
    <property type="nucleotide sequence ID" value="NZ_CP045503.2"/>
</dbReference>
<dbReference type="PROSITE" id="PS50059">
    <property type="entry name" value="FKBP_PPIASE"/>
    <property type="match status" value="1"/>
</dbReference>
<gene>
    <name evidence="8" type="ORF">FM038_005225</name>
</gene>
<evidence type="ECO:0000256" key="5">
    <source>
        <dbReference type="PROSITE-ProRule" id="PRU00277"/>
    </source>
</evidence>
<dbReference type="EMBL" id="CP045503">
    <property type="protein sequence ID" value="QPG56900.1"/>
    <property type="molecule type" value="Genomic_DNA"/>
</dbReference>
<name>A0ABX6V2R2_9GAMM</name>
<evidence type="ECO:0000256" key="6">
    <source>
        <dbReference type="RuleBase" id="RU003915"/>
    </source>
</evidence>
<evidence type="ECO:0000256" key="1">
    <source>
        <dbReference type="ARBA" id="ARBA00000971"/>
    </source>
</evidence>
<dbReference type="EC" id="5.2.1.8" evidence="6"/>
<evidence type="ECO:0000256" key="3">
    <source>
        <dbReference type="ARBA" id="ARBA00023110"/>
    </source>
</evidence>
<dbReference type="InterPro" id="IPR001179">
    <property type="entry name" value="PPIase_FKBP_dom"/>
</dbReference>
<dbReference type="SUPFAM" id="SSF54534">
    <property type="entry name" value="FKBP-like"/>
    <property type="match status" value="1"/>
</dbReference>
<accession>A0ABX6V2R2</accession>
<comment type="similarity">
    <text evidence="2 6">Belongs to the FKBP-type PPIase family.</text>
</comment>
<dbReference type="InterPro" id="IPR046357">
    <property type="entry name" value="PPIase_dom_sf"/>
</dbReference>
<comment type="catalytic activity">
    <reaction evidence="1 5 6">
        <text>[protein]-peptidylproline (omega=180) = [protein]-peptidylproline (omega=0)</text>
        <dbReference type="Rhea" id="RHEA:16237"/>
        <dbReference type="Rhea" id="RHEA-COMP:10747"/>
        <dbReference type="Rhea" id="RHEA-COMP:10748"/>
        <dbReference type="ChEBI" id="CHEBI:83833"/>
        <dbReference type="ChEBI" id="CHEBI:83834"/>
        <dbReference type="EC" id="5.2.1.8"/>
    </reaction>
</comment>
<dbReference type="PANTHER" id="PTHR43811">
    <property type="entry name" value="FKBP-TYPE PEPTIDYL-PROLYL CIS-TRANS ISOMERASE FKPA"/>
    <property type="match status" value="1"/>
</dbReference>
<organism evidence="8 9">
    <name type="scientific">Shewanella eurypsychrophilus</name>
    <dbReference type="NCBI Taxonomy" id="2593656"/>
    <lineage>
        <taxon>Bacteria</taxon>
        <taxon>Pseudomonadati</taxon>
        <taxon>Pseudomonadota</taxon>
        <taxon>Gammaproteobacteria</taxon>
        <taxon>Alteromonadales</taxon>
        <taxon>Shewanellaceae</taxon>
        <taxon>Shewanella</taxon>
    </lineage>
</organism>
<dbReference type="GO" id="GO:0016853">
    <property type="term" value="F:isomerase activity"/>
    <property type="evidence" value="ECO:0007669"/>
    <property type="project" value="UniProtKB-KW"/>
</dbReference>
<keyword evidence="3 5" id="KW-0697">Rotamase</keyword>
<dbReference type="InterPro" id="IPR000774">
    <property type="entry name" value="PPIase_FKBP_N"/>
</dbReference>
<evidence type="ECO:0000313" key="8">
    <source>
        <dbReference type="EMBL" id="QPG56900.1"/>
    </source>
</evidence>
<evidence type="ECO:0000256" key="2">
    <source>
        <dbReference type="ARBA" id="ARBA00006577"/>
    </source>
</evidence>
<protein>
    <recommendedName>
        <fullName evidence="6">Peptidyl-prolyl cis-trans isomerase</fullName>
        <ecNumber evidence="6">5.2.1.8</ecNumber>
    </recommendedName>
</protein>
<feature type="domain" description="PPIase FKBP-type" evidence="7">
    <location>
        <begin position="71"/>
        <end position="156"/>
    </location>
</feature>
<evidence type="ECO:0000313" key="9">
    <source>
        <dbReference type="Proteomes" id="UP000316416"/>
    </source>
</evidence>
<proteinExistence type="inferred from homology"/>
<reference evidence="8" key="1">
    <citation type="submission" date="2021-07" db="EMBL/GenBank/DDBJ databases">
        <title>Shewanella sp. YLB-07 whole genome sequence.</title>
        <authorList>
            <person name="Yu L."/>
        </authorList>
    </citation>
    <scope>NUCLEOTIDE SEQUENCE</scope>
    <source>
        <strain evidence="8">YLB-08</strain>
    </source>
</reference>
<dbReference type="Proteomes" id="UP000316416">
    <property type="component" value="Chromosome"/>
</dbReference>
<dbReference type="Pfam" id="PF01346">
    <property type="entry name" value="FKBP_N"/>
    <property type="match status" value="1"/>
</dbReference>
<evidence type="ECO:0000256" key="4">
    <source>
        <dbReference type="ARBA" id="ARBA00023235"/>
    </source>
</evidence>
<dbReference type="Gene3D" id="3.10.50.40">
    <property type="match status" value="1"/>
</dbReference>
<keyword evidence="4 5" id="KW-0413">Isomerase</keyword>
<sequence>MKMLLAVVVIAGVIFYFFTSMNNQKISKENIAIGNAFLAENKAKEGVIETLSGLQYQVLNKGDGTAHPKASDTVTVHYHGTLIDGTVFDSSVERGEPIDFPLNRVIKGWTEGVQLMVTGEKVRFFIPSTLAYGNSSTGKIVGGSVLIFDVELISID</sequence>
<dbReference type="Pfam" id="PF00254">
    <property type="entry name" value="FKBP_C"/>
    <property type="match status" value="1"/>
</dbReference>
<dbReference type="PANTHER" id="PTHR43811:SF57">
    <property type="entry name" value="FKBP-TYPE PEPTIDYL-PROLYL CIS-TRANS ISOMERASE FKPA-RELATED"/>
    <property type="match status" value="1"/>
</dbReference>
<evidence type="ECO:0000259" key="7">
    <source>
        <dbReference type="PROSITE" id="PS50059"/>
    </source>
</evidence>
<keyword evidence="9" id="KW-1185">Reference proteome</keyword>